<name>A0ABY9YW66_9GAMM</name>
<evidence type="ECO:0000256" key="2">
    <source>
        <dbReference type="ARBA" id="ARBA00010610"/>
    </source>
</evidence>
<dbReference type="InterPro" id="IPR037150">
    <property type="entry name" value="H-NS_C_dom_sf"/>
</dbReference>
<feature type="domain" description="DNA-binding protein H-NS-like C-terminal" evidence="6">
    <location>
        <begin position="69"/>
        <end position="114"/>
    </location>
</feature>
<sequence>MTTKDLGKLIRDAKRQQAVVAKRKPGAAVRAKLTKLAKAEGYSIAELFGSGLASAAKRPASRKVSKKRPAAKAKVAPKYRDPNNADLTWTGRGRQPRWVVDAIAGGADLNSLAVGPHASADAAVGG</sequence>
<organism evidence="7 8">
    <name type="scientific">Stenotrophomonas oahuensis</name>
    <dbReference type="NCBI Taxonomy" id="3003271"/>
    <lineage>
        <taxon>Bacteria</taxon>
        <taxon>Pseudomonadati</taxon>
        <taxon>Pseudomonadota</taxon>
        <taxon>Gammaproteobacteria</taxon>
        <taxon>Lysobacterales</taxon>
        <taxon>Lysobacteraceae</taxon>
        <taxon>Stenotrophomonas</taxon>
    </lineage>
</organism>
<dbReference type="SUPFAM" id="SSF81273">
    <property type="entry name" value="H-NS histone-like proteins"/>
    <property type="match status" value="1"/>
</dbReference>
<dbReference type="PANTHER" id="PTHR38097:SF2">
    <property type="entry name" value="DNA-BINDING PROTEIN STPA"/>
    <property type="match status" value="1"/>
</dbReference>
<evidence type="ECO:0000256" key="5">
    <source>
        <dbReference type="SAM" id="MobiDB-lite"/>
    </source>
</evidence>
<evidence type="ECO:0000313" key="8">
    <source>
        <dbReference type="Proteomes" id="UP001302072"/>
    </source>
</evidence>
<reference evidence="7 8" key="1">
    <citation type="submission" date="2022-12" db="EMBL/GenBank/DDBJ databases">
        <title>Two new species, Stenotrophomonas aracearum and Stenotrophomonas oahuensis, isolated from Anthurium (Araceae family) in Hawaii.</title>
        <authorList>
            <person name="Chunag S.C."/>
            <person name="Dobhal S."/>
            <person name="Alvarez A."/>
            <person name="Arif M."/>
        </authorList>
    </citation>
    <scope>NUCLEOTIDE SEQUENCE [LARGE SCALE GENOMIC DNA]</scope>
    <source>
        <strain evidence="7 8">A5586</strain>
        <plasmid evidence="7 8">pST01</plasmid>
    </source>
</reference>
<dbReference type="SMART" id="SM00528">
    <property type="entry name" value="HNS"/>
    <property type="match status" value="1"/>
</dbReference>
<evidence type="ECO:0000256" key="1">
    <source>
        <dbReference type="ARBA" id="ARBA00004453"/>
    </source>
</evidence>
<dbReference type="Gene3D" id="4.10.430.10">
    <property type="entry name" value="Histone-like protein H-NS, C-terminal domain"/>
    <property type="match status" value="1"/>
</dbReference>
<dbReference type="EMBL" id="CP115542">
    <property type="protein sequence ID" value="WNH54810.1"/>
    <property type="molecule type" value="Genomic_DNA"/>
</dbReference>
<dbReference type="InterPro" id="IPR027444">
    <property type="entry name" value="H-NS_C_dom"/>
</dbReference>
<gene>
    <name evidence="7" type="ORF">PDM29_20920</name>
</gene>
<keyword evidence="4" id="KW-0238">DNA-binding</keyword>
<feature type="compositionally biased region" description="Basic residues" evidence="5">
    <location>
        <begin position="59"/>
        <end position="77"/>
    </location>
</feature>
<comment type="similarity">
    <text evidence="2">Belongs to the histone-like protein H-NS family.</text>
</comment>
<dbReference type="PANTHER" id="PTHR38097">
    <property type="match status" value="1"/>
</dbReference>
<keyword evidence="8" id="KW-1185">Reference proteome</keyword>
<keyword evidence="3" id="KW-0963">Cytoplasm</keyword>
<accession>A0ABY9YW66</accession>
<evidence type="ECO:0000256" key="3">
    <source>
        <dbReference type="ARBA" id="ARBA00022490"/>
    </source>
</evidence>
<geneLocation type="plasmid" evidence="7 8">
    <name>pST01</name>
</geneLocation>
<proteinExistence type="inferred from homology"/>
<dbReference type="Proteomes" id="UP001302072">
    <property type="component" value="Plasmid pST01"/>
</dbReference>
<protein>
    <submittedName>
        <fullName evidence="7">H-NS histone family protein</fullName>
    </submittedName>
</protein>
<comment type="subcellular location">
    <subcellularLocation>
        <location evidence="1">Cytoplasm</location>
        <location evidence="1">Nucleoid</location>
    </subcellularLocation>
</comment>
<feature type="region of interest" description="Disordered" evidence="5">
    <location>
        <begin position="58"/>
        <end position="91"/>
    </location>
</feature>
<evidence type="ECO:0000256" key="4">
    <source>
        <dbReference type="ARBA" id="ARBA00023125"/>
    </source>
</evidence>
<evidence type="ECO:0000313" key="7">
    <source>
        <dbReference type="EMBL" id="WNH54810.1"/>
    </source>
</evidence>
<dbReference type="Pfam" id="PF00816">
    <property type="entry name" value="Histone_HNS"/>
    <property type="match status" value="1"/>
</dbReference>
<evidence type="ECO:0000259" key="6">
    <source>
        <dbReference type="SMART" id="SM00528"/>
    </source>
</evidence>
<dbReference type="RefSeq" id="WP_311193887.1">
    <property type="nucleotide sequence ID" value="NZ_CP115542.1"/>
</dbReference>
<keyword evidence="7" id="KW-0614">Plasmid</keyword>